<name>A0A4D6WS68_9FLOR</name>
<keyword evidence="10" id="KW-0934">Plastid</keyword>
<evidence type="ECO:0000256" key="7">
    <source>
        <dbReference type="ARBA" id="ARBA00023274"/>
    </source>
</evidence>
<evidence type="ECO:0000256" key="6">
    <source>
        <dbReference type="ARBA" id="ARBA00022980"/>
    </source>
</evidence>
<dbReference type="AlphaFoldDB" id="A0A4D6WS68"/>
<dbReference type="FunFam" id="3.30.420.100:FF:000001">
    <property type="entry name" value="50S ribosomal protein L18"/>
    <property type="match status" value="1"/>
</dbReference>
<proteinExistence type="inferred from homology"/>
<dbReference type="CDD" id="cd00432">
    <property type="entry name" value="Ribosomal_L18_L5e"/>
    <property type="match status" value="1"/>
</dbReference>
<evidence type="ECO:0000256" key="1">
    <source>
        <dbReference type="ARBA" id="ARBA00003898"/>
    </source>
</evidence>
<dbReference type="Pfam" id="PF00861">
    <property type="entry name" value="Ribosomal_L18p"/>
    <property type="match status" value="1"/>
</dbReference>
<evidence type="ECO:0000256" key="8">
    <source>
        <dbReference type="ARBA" id="ARBA00035303"/>
    </source>
</evidence>
<organism evidence="10">
    <name type="scientific">Dicranema revolutum</name>
    <dbReference type="NCBI Taxonomy" id="239144"/>
    <lineage>
        <taxon>Eukaryota</taxon>
        <taxon>Rhodophyta</taxon>
        <taxon>Florideophyceae</taxon>
        <taxon>Rhodymeniophycidae</taxon>
        <taxon>Gigartinales</taxon>
        <taxon>Dicranemataceae</taxon>
        <taxon>Dicranema</taxon>
    </lineage>
</organism>
<dbReference type="GO" id="GO:0003735">
    <property type="term" value="F:structural constituent of ribosome"/>
    <property type="evidence" value="ECO:0007669"/>
    <property type="project" value="InterPro"/>
</dbReference>
<evidence type="ECO:0000256" key="5">
    <source>
        <dbReference type="ARBA" id="ARBA00022884"/>
    </source>
</evidence>
<dbReference type="GO" id="GO:1990904">
    <property type="term" value="C:ribonucleoprotein complex"/>
    <property type="evidence" value="ECO:0007669"/>
    <property type="project" value="UniProtKB-KW"/>
</dbReference>
<dbReference type="SUPFAM" id="SSF53137">
    <property type="entry name" value="Translational machinery components"/>
    <property type="match status" value="1"/>
</dbReference>
<evidence type="ECO:0000256" key="3">
    <source>
        <dbReference type="ARBA" id="ARBA00011505"/>
    </source>
</evidence>
<dbReference type="InterPro" id="IPR057268">
    <property type="entry name" value="Ribosomal_L18"/>
</dbReference>
<dbReference type="GO" id="GO:0006412">
    <property type="term" value="P:translation"/>
    <property type="evidence" value="ECO:0007669"/>
    <property type="project" value="InterPro"/>
</dbReference>
<geneLocation type="plastid" evidence="10"/>
<evidence type="ECO:0000256" key="2">
    <source>
        <dbReference type="ARBA" id="ARBA00007116"/>
    </source>
</evidence>
<keyword evidence="6 10" id="KW-0689">Ribosomal protein</keyword>
<dbReference type="GO" id="GO:0005840">
    <property type="term" value="C:ribosome"/>
    <property type="evidence" value="ECO:0007669"/>
    <property type="project" value="UniProtKB-KW"/>
</dbReference>
<sequence length="109" mass="12461">MKKKIKGNFERPRLYIFRSNKHIYAQIIDDLSQNILLSSSSIAKDIKLNTELKLPYKANCQMSKIIGKDIAQKALKLGINQVVFDRGKKLYHGRIKALAEAAREQGINF</sequence>
<reference evidence="10" key="1">
    <citation type="journal article" date="2019" name="Mol. Phylogenet. Evol.">
        <title>Morphological evolution and classification of the red algal order Ceramiales inferred using plastid phylogenomics.</title>
        <authorList>
            <person name="Diaz-Tapia P."/>
            <person name="Pasella M.M."/>
            <person name="Verbruggen H."/>
            <person name="Maggs C.A."/>
        </authorList>
    </citation>
    <scope>NUCLEOTIDE SEQUENCE</scope>
    <source>
        <strain evidence="10">VRM320</strain>
    </source>
</reference>
<dbReference type="PANTHER" id="PTHR12899:SF3">
    <property type="entry name" value="LARGE RIBOSOMAL SUBUNIT PROTEIN UL18M"/>
    <property type="match status" value="1"/>
</dbReference>
<accession>A0A4D6WS68</accession>
<comment type="subunit">
    <text evidence="3">Part of the 50S ribosomal subunit; contacts the 5S rRNA.</text>
</comment>
<dbReference type="Gene3D" id="3.30.420.100">
    <property type="match status" value="1"/>
</dbReference>
<dbReference type="EMBL" id="MK814651">
    <property type="protein sequence ID" value="QCI06233.1"/>
    <property type="molecule type" value="Genomic_DNA"/>
</dbReference>
<comment type="function">
    <text evidence="1">Binds 5S rRNA, forms part of the central protuberance of the 50S subunit.</text>
</comment>
<protein>
    <recommendedName>
        <fullName evidence="8">Large ribosomal subunit protein uL18c</fullName>
    </recommendedName>
    <alternativeName>
        <fullName evidence="9">50S ribosomal protein L18, chloroplastic</fullName>
    </alternativeName>
</protein>
<evidence type="ECO:0000313" key="10">
    <source>
        <dbReference type="EMBL" id="QCI06233.1"/>
    </source>
</evidence>
<dbReference type="InterPro" id="IPR004389">
    <property type="entry name" value="Ribosomal_uL18_bac-type"/>
</dbReference>
<keyword evidence="5" id="KW-0694">RNA-binding</keyword>
<evidence type="ECO:0000256" key="4">
    <source>
        <dbReference type="ARBA" id="ARBA00022730"/>
    </source>
</evidence>
<evidence type="ECO:0000256" key="9">
    <source>
        <dbReference type="ARBA" id="ARBA00035346"/>
    </source>
</evidence>
<dbReference type="HAMAP" id="MF_01337_B">
    <property type="entry name" value="Ribosomal_uL18_B"/>
    <property type="match status" value="1"/>
</dbReference>
<reference evidence="10" key="2">
    <citation type="submission" date="2019-04" db="EMBL/GenBank/DDBJ databases">
        <authorList>
            <person name="Pasella M."/>
        </authorList>
    </citation>
    <scope>NUCLEOTIDE SEQUENCE</scope>
    <source>
        <strain evidence="10">VRM320</strain>
    </source>
</reference>
<dbReference type="PANTHER" id="PTHR12899">
    <property type="entry name" value="39S RIBOSOMAL PROTEIN L18, MITOCHONDRIAL"/>
    <property type="match status" value="1"/>
</dbReference>
<keyword evidence="7" id="KW-0687">Ribonucleoprotein</keyword>
<dbReference type="GO" id="GO:0005737">
    <property type="term" value="C:cytoplasm"/>
    <property type="evidence" value="ECO:0007669"/>
    <property type="project" value="UniProtKB-ARBA"/>
</dbReference>
<dbReference type="NCBIfam" id="TIGR00060">
    <property type="entry name" value="L18_bact"/>
    <property type="match status" value="1"/>
</dbReference>
<dbReference type="InterPro" id="IPR005484">
    <property type="entry name" value="Ribosomal_uL18_bac/plant/anim"/>
</dbReference>
<gene>
    <name evidence="10" type="primary">rpl18</name>
</gene>
<comment type="similarity">
    <text evidence="2">Belongs to the universal ribosomal protein uL18 family.</text>
</comment>
<dbReference type="GO" id="GO:0008097">
    <property type="term" value="F:5S rRNA binding"/>
    <property type="evidence" value="ECO:0007669"/>
    <property type="project" value="TreeGrafter"/>
</dbReference>
<keyword evidence="4" id="KW-0699">rRNA-binding</keyword>